<dbReference type="Pfam" id="PF10614">
    <property type="entry name" value="CsgF"/>
    <property type="match status" value="1"/>
</dbReference>
<dbReference type="AlphaFoldDB" id="A0A5J4J288"/>
<organism evidence="4 5">
    <name type="scientific">Patiriisocius marinus</name>
    <dbReference type="NCBI Taxonomy" id="1397112"/>
    <lineage>
        <taxon>Bacteria</taxon>
        <taxon>Pseudomonadati</taxon>
        <taxon>Bacteroidota</taxon>
        <taxon>Flavobacteriia</taxon>
        <taxon>Flavobacteriales</taxon>
        <taxon>Flavobacteriaceae</taxon>
        <taxon>Patiriisocius</taxon>
    </lineage>
</organism>
<name>A0A5J4J288_9FLAO</name>
<protein>
    <recommendedName>
        <fullName evidence="2">Curli production assembly/transport component CsgF</fullName>
    </recommendedName>
</protein>
<dbReference type="EMBL" id="BKCG01000005">
    <property type="protein sequence ID" value="GER60000.1"/>
    <property type="molecule type" value="Genomic_DNA"/>
</dbReference>
<keyword evidence="5" id="KW-1185">Reference proteome</keyword>
<evidence type="ECO:0000313" key="4">
    <source>
        <dbReference type="EMBL" id="GER60000.1"/>
    </source>
</evidence>
<evidence type="ECO:0000256" key="1">
    <source>
        <dbReference type="ARBA" id="ARBA00003989"/>
    </source>
</evidence>
<dbReference type="RefSeq" id="WP_151674456.1">
    <property type="nucleotide sequence ID" value="NZ_BKCG01000005.1"/>
</dbReference>
<sequence>MEKNLTAILVISMLFISSCCFSQQLSYKPKNPAFGGDTFNYNWLLSSATAQNGLLAPVNPNEQLSELERLAQTLRTQALSQISRTVLQQQVGGLGDLTEPGSYVIGNLTVEVFESNEGLVINIFDTSNGEQTQVVIPIGG</sequence>
<dbReference type="PROSITE" id="PS51257">
    <property type="entry name" value="PROKAR_LIPOPROTEIN"/>
    <property type="match status" value="1"/>
</dbReference>
<dbReference type="Proteomes" id="UP000326509">
    <property type="component" value="Unassembled WGS sequence"/>
</dbReference>
<keyword evidence="3" id="KW-0732">Signal</keyword>
<evidence type="ECO:0000256" key="3">
    <source>
        <dbReference type="ARBA" id="ARBA00022729"/>
    </source>
</evidence>
<comment type="function">
    <text evidence="1">May be involved in the biogenesis of curli organelles.</text>
</comment>
<reference evidence="4 5" key="1">
    <citation type="submission" date="2019-08" db="EMBL/GenBank/DDBJ databases">
        <title>Draft genome sequence of Ulvibacter marinus type strain NBRC 109484.</title>
        <authorList>
            <person name="Kawano K."/>
            <person name="Ushijima N."/>
            <person name="Kihara M."/>
            <person name="Itoh H."/>
        </authorList>
    </citation>
    <scope>NUCLEOTIDE SEQUENCE [LARGE SCALE GENOMIC DNA]</scope>
    <source>
        <strain evidence="4 5">NBRC 109484</strain>
    </source>
</reference>
<dbReference type="InterPro" id="IPR018893">
    <property type="entry name" value="T8SS_CsgF"/>
</dbReference>
<gene>
    <name evidence="4" type="primary">csgF</name>
    <name evidence="4" type="ORF">ULMA_21080</name>
</gene>
<proteinExistence type="predicted"/>
<accession>A0A5J4J288</accession>
<evidence type="ECO:0000313" key="5">
    <source>
        <dbReference type="Proteomes" id="UP000326509"/>
    </source>
</evidence>
<comment type="caution">
    <text evidence="4">The sequence shown here is derived from an EMBL/GenBank/DDBJ whole genome shotgun (WGS) entry which is preliminary data.</text>
</comment>
<evidence type="ECO:0000256" key="2">
    <source>
        <dbReference type="ARBA" id="ARBA00014031"/>
    </source>
</evidence>